<protein>
    <submittedName>
        <fullName evidence="3">DUF4367 domain-containing protein</fullName>
    </submittedName>
</protein>
<comment type="caution">
    <text evidence="3">The sequence shown here is derived from an EMBL/GenBank/DDBJ whole genome shotgun (WGS) entry which is preliminary data.</text>
</comment>
<name>A0ABD5NB49_9EURY</name>
<dbReference type="Gene3D" id="2.50.20.10">
    <property type="entry name" value="Lipoprotein localisation LolA/LolB/LppX"/>
    <property type="match status" value="1"/>
</dbReference>
<dbReference type="AlphaFoldDB" id="A0ABD5NB49"/>
<sequence>MSRRPLLAVAVAALLVTSGCNAIGTLGGGSGADVPNEDVEAEFAELETMEATQVSVSTFGNTTNRTRSHLYAAFGDPVRQRQRVLSPESRAGNLVIANETTTVIYDDAANNATLIPRTATSSVDRSAYYASIVAAARENGTVDPETGVSPLPVLPARQGSSVPTEDIGGYRVEYLGTDTIADRTAHGFRMTPTTDAALTSNRTVWLDAEFYYPLKTHVRATLNDRTIEVESRVENVTFNADLPGGIFDFEPPENASVETLNVSAETYDTPEALREAVDIAVPDPDVPEGYAFVRGQHYPGNASQVGLHYEGEDGATLRVSKMAYVTNGTGLSSGENVTVAGREGNYLTTGRTKLLTWSCEESQYSIAASDLSKEELLAVAESVACE</sequence>
<dbReference type="SUPFAM" id="SSF89392">
    <property type="entry name" value="Prokaryotic lipoproteins and lipoprotein localization factors"/>
    <property type="match status" value="1"/>
</dbReference>
<dbReference type="PROSITE" id="PS51257">
    <property type="entry name" value="PROKAR_LIPOPROTEIN"/>
    <property type="match status" value="1"/>
</dbReference>
<dbReference type="PANTHER" id="PTHR37507">
    <property type="entry name" value="SPORULATION PROTEIN YDCC"/>
    <property type="match status" value="1"/>
</dbReference>
<accession>A0ABD5NB49</accession>
<dbReference type="PANTHER" id="PTHR37507:SF2">
    <property type="entry name" value="SPORULATION PROTEIN YDCC"/>
    <property type="match status" value="1"/>
</dbReference>
<dbReference type="RefSeq" id="WP_232572438.1">
    <property type="nucleotide sequence ID" value="NZ_CP089466.1"/>
</dbReference>
<dbReference type="InterPro" id="IPR052944">
    <property type="entry name" value="Sporulation_related"/>
</dbReference>
<dbReference type="Pfam" id="PF14285">
    <property type="entry name" value="DUF4367"/>
    <property type="match status" value="1"/>
</dbReference>
<feature type="region of interest" description="Disordered" evidence="1">
    <location>
        <begin position="142"/>
        <end position="162"/>
    </location>
</feature>
<dbReference type="InterPro" id="IPR025377">
    <property type="entry name" value="DUF4367"/>
</dbReference>
<reference evidence="3 4" key="1">
    <citation type="journal article" date="2019" name="Int. J. Syst. Evol. Microbiol.">
        <title>The Global Catalogue of Microorganisms (GCM) 10K type strain sequencing project: providing services to taxonomists for standard genome sequencing and annotation.</title>
        <authorList>
            <consortium name="The Broad Institute Genomics Platform"/>
            <consortium name="The Broad Institute Genome Sequencing Center for Infectious Disease"/>
            <person name="Wu L."/>
            <person name="Ma J."/>
        </authorList>
    </citation>
    <scope>NUCLEOTIDE SEQUENCE [LARGE SCALE GENOMIC DNA]</scope>
    <source>
        <strain evidence="3 4">CGMCC 1.12562</strain>
    </source>
</reference>
<organism evidence="3 4">
    <name type="scientific">Halobacterium litoreum</name>
    <dbReference type="NCBI Taxonomy" id="2039234"/>
    <lineage>
        <taxon>Archaea</taxon>
        <taxon>Methanobacteriati</taxon>
        <taxon>Methanobacteriota</taxon>
        <taxon>Stenosarchaea group</taxon>
        <taxon>Halobacteria</taxon>
        <taxon>Halobacteriales</taxon>
        <taxon>Halobacteriaceae</taxon>
        <taxon>Halobacterium</taxon>
    </lineage>
</organism>
<dbReference type="EMBL" id="JBHRWN010000002">
    <property type="protein sequence ID" value="MFC3476411.1"/>
    <property type="molecule type" value="Genomic_DNA"/>
</dbReference>
<feature type="domain" description="DUF4367" evidence="2">
    <location>
        <begin position="286"/>
        <end position="383"/>
    </location>
</feature>
<evidence type="ECO:0000313" key="4">
    <source>
        <dbReference type="Proteomes" id="UP001595660"/>
    </source>
</evidence>
<keyword evidence="4" id="KW-1185">Reference proteome</keyword>
<evidence type="ECO:0000256" key="1">
    <source>
        <dbReference type="SAM" id="MobiDB-lite"/>
    </source>
</evidence>
<evidence type="ECO:0000259" key="2">
    <source>
        <dbReference type="Pfam" id="PF14285"/>
    </source>
</evidence>
<dbReference type="Proteomes" id="UP001595660">
    <property type="component" value="Unassembled WGS sequence"/>
</dbReference>
<dbReference type="InterPro" id="IPR029046">
    <property type="entry name" value="LolA/LolB/LppX"/>
</dbReference>
<dbReference type="GeneID" id="69117680"/>
<proteinExistence type="predicted"/>
<evidence type="ECO:0000313" key="3">
    <source>
        <dbReference type="EMBL" id="MFC3476411.1"/>
    </source>
</evidence>
<gene>
    <name evidence="3" type="ORF">ACFOKC_01595</name>
</gene>